<evidence type="ECO:0000313" key="3">
    <source>
        <dbReference type="Proteomes" id="UP000237271"/>
    </source>
</evidence>
<accession>A0A2P4YQS4</accession>
<reference evidence="2 3" key="1">
    <citation type="journal article" date="2017" name="Genome Biol. Evol.">
        <title>Phytophthora megakarya and P. palmivora, closely related causal agents of cacao black pod rot, underwent increases in genome sizes and gene numbers by different mechanisms.</title>
        <authorList>
            <person name="Ali S.S."/>
            <person name="Shao J."/>
            <person name="Lary D.J."/>
            <person name="Kronmiller B."/>
            <person name="Shen D."/>
            <person name="Strem M.D."/>
            <person name="Amoako-Attah I."/>
            <person name="Akrofi A.Y."/>
            <person name="Begoude B.A."/>
            <person name="Ten Hoopen G.M."/>
            <person name="Coulibaly K."/>
            <person name="Kebe B.I."/>
            <person name="Melnick R.L."/>
            <person name="Guiltinan M.J."/>
            <person name="Tyler B.M."/>
            <person name="Meinhardt L.W."/>
            <person name="Bailey B.A."/>
        </authorList>
    </citation>
    <scope>NUCLEOTIDE SEQUENCE [LARGE SCALE GENOMIC DNA]</scope>
    <source>
        <strain evidence="3">sbr112.9</strain>
    </source>
</reference>
<sequence length="89" mass="10015">MSGESMKQSWGQHRAVWDLSKEQVLLDVFDKTRQNPALRTDRGLKARGWDHESGFPHVDVCRRIASGKDELTDKTGSPHARLSAIASRT</sequence>
<evidence type="ECO:0000313" key="2">
    <source>
        <dbReference type="EMBL" id="POM80134.1"/>
    </source>
</evidence>
<evidence type="ECO:0000256" key="1">
    <source>
        <dbReference type="SAM" id="MobiDB-lite"/>
    </source>
</evidence>
<name>A0A2P4YQS4_9STRA</name>
<keyword evidence="3" id="KW-1185">Reference proteome</keyword>
<dbReference type="AlphaFoldDB" id="A0A2P4YQS4"/>
<comment type="caution">
    <text evidence="2">The sequence shown here is derived from an EMBL/GenBank/DDBJ whole genome shotgun (WGS) entry which is preliminary data.</text>
</comment>
<proteinExistence type="predicted"/>
<organism evidence="2 3">
    <name type="scientific">Phytophthora palmivora</name>
    <dbReference type="NCBI Taxonomy" id="4796"/>
    <lineage>
        <taxon>Eukaryota</taxon>
        <taxon>Sar</taxon>
        <taxon>Stramenopiles</taxon>
        <taxon>Oomycota</taxon>
        <taxon>Peronosporomycetes</taxon>
        <taxon>Peronosporales</taxon>
        <taxon>Peronosporaceae</taxon>
        <taxon>Phytophthora</taxon>
    </lineage>
</organism>
<feature type="region of interest" description="Disordered" evidence="1">
    <location>
        <begin position="68"/>
        <end position="89"/>
    </location>
</feature>
<gene>
    <name evidence="2" type="ORF">PHPALM_2066</name>
</gene>
<protein>
    <submittedName>
        <fullName evidence="2">Uncharacterized protein</fullName>
    </submittedName>
</protein>
<dbReference type="Proteomes" id="UP000237271">
    <property type="component" value="Unassembled WGS sequence"/>
</dbReference>
<dbReference type="EMBL" id="NCKW01000687">
    <property type="protein sequence ID" value="POM80134.1"/>
    <property type="molecule type" value="Genomic_DNA"/>
</dbReference>